<gene>
    <name evidence="1" type="ORF">ATL45_2414</name>
    <name evidence="2" type="ORF">SAMN05421805_11993</name>
</gene>
<evidence type="ECO:0000313" key="1">
    <source>
        <dbReference type="EMBL" id="RKT84113.1"/>
    </source>
</evidence>
<dbReference type="AlphaFoldDB" id="A0A1I5IQ69"/>
<protein>
    <submittedName>
        <fullName evidence="2">Uncharacterized protein</fullName>
    </submittedName>
</protein>
<accession>A0A1I5IQ69</accession>
<name>A0A1I5IQ69_9PSEU</name>
<organism evidence="2 3">
    <name type="scientific">Saccharopolyspora antimicrobica</name>
    <dbReference type="NCBI Taxonomy" id="455193"/>
    <lineage>
        <taxon>Bacteria</taxon>
        <taxon>Bacillati</taxon>
        <taxon>Actinomycetota</taxon>
        <taxon>Actinomycetes</taxon>
        <taxon>Pseudonocardiales</taxon>
        <taxon>Pseudonocardiaceae</taxon>
        <taxon>Saccharopolyspora</taxon>
    </lineage>
</organism>
<reference evidence="2 3" key="1">
    <citation type="submission" date="2016-10" db="EMBL/GenBank/DDBJ databases">
        <authorList>
            <person name="de Groot N.N."/>
        </authorList>
    </citation>
    <scope>NUCLEOTIDE SEQUENCE [LARGE SCALE GENOMIC DNA]</scope>
    <source>
        <strain evidence="2 3">CPCC 201259</strain>
    </source>
</reference>
<evidence type="ECO:0000313" key="3">
    <source>
        <dbReference type="Proteomes" id="UP000199398"/>
    </source>
</evidence>
<evidence type="ECO:0000313" key="2">
    <source>
        <dbReference type="EMBL" id="SFO62738.1"/>
    </source>
</evidence>
<dbReference type="Proteomes" id="UP000270697">
    <property type="component" value="Unassembled WGS sequence"/>
</dbReference>
<keyword evidence="4" id="KW-1185">Reference proteome</keyword>
<dbReference type="EMBL" id="FOUP01000019">
    <property type="protein sequence ID" value="SFO62738.1"/>
    <property type="molecule type" value="Genomic_DNA"/>
</dbReference>
<dbReference type="Proteomes" id="UP000199398">
    <property type="component" value="Unassembled WGS sequence"/>
</dbReference>
<evidence type="ECO:0000313" key="4">
    <source>
        <dbReference type="Proteomes" id="UP000270697"/>
    </source>
</evidence>
<reference evidence="1 4" key="2">
    <citation type="submission" date="2018-10" db="EMBL/GenBank/DDBJ databases">
        <title>Sequencing the genomes of 1000 actinobacteria strains.</title>
        <authorList>
            <person name="Klenk H.-P."/>
        </authorList>
    </citation>
    <scope>NUCLEOTIDE SEQUENCE [LARGE SCALE GENOMIC DNA]</scope>
    <source>
        <strain evidence="1 4">DSM 45119</strain>
    </source>
</reference>
<dbReference type="STRING" id="455193.SAMN05421805_11993"/>
<sequence>MILLSDPRIAALPSADNGEPLVDVAVSVA</sequence>
<dbReference type="EMBL" id="RBXX01000002">
    <property type="protein sequence ID" value="RKT84113.1"/>
    <property type="molecule type" value="Genomic_DNA"/>
</dbReference>
<proteinExistence type="predicted"/>